<dbReference type="GO" id="GO:0016798">
    <property type="term" value="F:hydrolase activity, acting on glycosyl bonds"/>
    <property type="evidence" value="ECO:0007669"/>
    <property type="project" value="UniProtKB-KW"/>
</dbReference>
<reference evidence="6 7" key="1">
    <citation type="submission" date="2021-10" db="EMBL/GenBank/DDBJ databases">
        <authorList>
            <person name="Criscuolo A."/>
        </authorList>
    </citation>
    <scope>NUCLEOTIDE SEQUENCE [LARGE SCALE GENOMIC DNA]</scope>
    <source>
        <strain evidence="7">CIP 111883</strain>
    </source>
</reference>
<dbReference type="Pfam" id="PF04616">
    <property type="entry name" value="Glyco_hydro_43"/>
    <property type="match status" value="1"/>
</dbReference>
<dbReference type="InterPro" id="IPR023296">
    <property type="entry name" value="Glyco_hydro_beta-prop_sf"/>
</dbReference>
<proteinExistence type="inferred from homology"/>
<dbReference type="InterPro" id="IPR013320">
    <property type="entry name" value="ConA-like_dom_sf"/>
</dbReference>
<dbReference type="PANTHER" id="PTHR42812">
    <property type="entry name" value="BETA-XYLOSIDASE"/>
    <property type="match status" value="1"/>
</dbReference>
<dbReference type="InterPro" id="IPR041542">
    <property type="entry name" value="GH43_C2"/>
</dbReference>
<dbReference type="EC" id="3.2.1.-" evidence="6"/>
<dbReference type="SUPFAM" id="SSF75005">
    <property type="entry name" value="Arabinanase/levansucrase/invertase"/>
    <property type="match status" value="1"/>
</dbReference>
<evidence type="ECO:0000256" key="2">
    <source>
        <dbReference type="ARBA" id="ARBA00022801"/>
    </source>
</evidence>
<dbReference type="Gene3D" id="2.60.120.200">
    <property type="match status" value="1"/>
</dbReference>
<dbReference type="Gene3D" id="2.115.10.20">
    <property type="entry name" value="Glycosyl hydrolase domain, family 43"/>
    <property type="match status" value="1"/>
</dbReference>
<keyword evidence="7" id="KW-1185">Reference proteome</keyword>
<dbReference type="SUPFAM" id="SSF49899">
    <property type="entry name" value="Concanavalin A-like lectins/glucanases"/>
    <property type="match status" value="1"/>
</dbReference>
<gene>
    <name evidence="6" type="ORF">BACCIP111883_01721</name>
</gene>
<evidence type="ECO:0000256" key="3">
    <source>
        <dbReference type="ARBA" id="ARBA00023295"/>
    </source>
</evidence>
<evidence type="ECO:0000256" key="4">
    <source>
        <dbReference type="RuleBase" id="RU361187"/>
    </source>
</evidence>
<organism evidence="6 7">
    <name type="scientific">Sutcliffiella rhizosphaerae</name>
    <dbReference type="NCBI Taxonomy" id="2880967"/>
    <lineage>
        <taxon>Bacteria</taxon>
        <taxon>Bacillati</taxon>
        <taxon>Bacillota</taxon>
        <taxon>Bacilli</taxon>
        <taxon>Bacillales</taxon>
        <taxon>Bacillaceae</taxon>
        <taxon>Sutcliffiella</taxon>
    </lineage>
</organism>
<dbReference type="CDD" id="cd09001">
    <property type="entry name" value="GH43_FsAxh1-like"/>
    <property type="match status" value="1"/>
</dbReference>
<evidence type="ECO:0000259" key="5">
    <source>
        <dbReference type="Pfam" id="PF17851"/>
    </source>
</evidence>
<dbReference type="InterPro" id="IPR051795">
    <property type="entry name" value="Glycosyl_Hydrlase_43"/>
</dbReference>
<feature type="domain" description="Beta-xylosidase C-terminal Concanavalin A-like" evidence="5">
    <location>
        <begin position="327"/>
        <end position="507"/>
    </location>
</feature>
<protein>
    <submittedName>
        <fullName evidence="6">Beta-xylosidase</fullName>
        <ecNumber evidence="6">3.2.1.-</ecNumber>
    </submittedName>
</protein>
<dbReference type="EMBL" id="CAKJTJ010000007">
    <property type="protein sequence ID" value="CAG9620949.1"/>
    <property type="molecule type" value="Genomic_DNA"/>
</dbReference>
<name>A0ABM8YM15_9BACI</name>
<evidence type="ECO:0000256" key="1">
    <source>
        <dbReference type="ARBA" id="ARBA00009865"/>
    </source>
</evidence>
<keyword evidence="2 4" id="KW-0378">Hydrolase</keyword>
<evidence type="ECO:0000313" key="7">
    <source>
        <dbReference type="Proteomes" id="UP000789833"/>
    </source>
</evidence>
<evidence type="ECO:0000313" key="6">
    <source>
        <dbReference type="EMBL" id="CAG9620949.1"/>
    </source>
</evidence>
<dbReference type="RefSeq" id="WP_230500858.1">
    <property type="nucleotide sequence ID" value="NZ_CAKJTJ010000007.1"/>
</dbReference>
<dbReference type="Pfam" id="PF17851">
    <property type="entry name" value="GH43_C2"/>
    <property type="match status" value="1"/>
</dbReference>
<sequence>MGKATINSTIKPVWSGDLGNGFYQNPIIHADYSDPDVIRVGDDFFMVASSFNMSPCLPVLHSKDLVNWKVINHVSQMFPYERYDCPQHGDGVWAPSIRYHNGYYWVFFGAPDEGIFMSKTKDPFKEWSPFHLVKEVKGWIDPCPFWDEDGNAYLVNAFAKSRIGFKSILQIIRMTEDGTSLIGEGKIVFDGNLNHPTIEGPKLYKRNGYYYIFAPAGGVATGWQTVLRSNHIFGPYEDKVVLAQGNTAINGPHQGGWVELLNGDSWFIHFQDKGAYGRITHMQPMTWENDWPKMGVNHNEDGIGEPVLTYKKPNVDTKGEIVVPQTNDDFNDPVLGLQWQWKANWKKDWYSLEARKGWLRLYAVDEGTEKITDVPQIITQKFPAEEFAVIIKYSFSESKDGDEFYYVICGEKSAGLILKKQASTISLSYVVDEKTISTIAMKHSEGFFKIEVTDGEECSFAYSDDNENYHTFHDTFKATPGRWIGAQIGMYCKGNGEGYTDVDWITFTNTSLYGKEKNHENSNL</sequence>
<dbReference type="InterPro" id="IPR006710">
    <property type="entry name" value="Glyco_hydro_43"/>
</dbReference>
<dbReference type="Proteomes" id="UP000789833">
    <property type="component" value="Unassembled WGS sequence"/>
</dbReference>
<dbReference type="PANTHER" id="PTHR42812:SF12">
    <property type="entry name" value="BETA-XYLOSIDASE-RELATED"/>
    <property type="match status" value="1"/>
</dbReference>
<keyword evidence="3 4" id="KW-0326">Glycosidase</keyword>
<comment type="similarity">
    <text evidence="1 4">Belongs to the glycosyl hydrolase 43 family.</text>
</comment>
<accession>A0ABM8YM15</accession>
<comment type="caution">
    <text evidence="6">The sequence shown here is derived from an EMBL/GenBank/DDBJ whole genome shotgun (WGS) entry which is preliminary data.</text>
</comment>